<dbReference type="AlphaFoldDB" id="X1HCQ9"/>
<evidence type="ECO:0000313" key="1">
    <source>
        <dbReference type="EMBL" id="GAH67192.1"/>
    </source>
</evidence>
<comment type="caution">
    <text evidence="1">The sequence shown here is derived from an EMBL/GenBank/DDBJ whole genome shotgun (WGS) entry which is preliminary data.</text>
</comment>
<protein>
    <recommendedName>
        <fullName evidence="2">Endonuclease/exonuclease/phosphatase domain-containing protein</fullName>
    </recommendedName>
</protein>
<accession>X1HCQ9</accession>
<dbReference type="EMBL" id="BARU01029461">
    <property type="protein sequence ID" value="GAH67192.1"/>
    <property type="molecule type" value="Genomic_DNA"/>
</dbReference>
<feature type="non-terminal residue" evidence="1">
    <location>
        <position position="1"/>
    </location>
</feature>
<name>X1HCQ9_9ZZZZ</name>
<gene>
    <name evidence="1" type="ORF">S03H2_46867</name>
</gene>
<evidence type="ECO:0008006" key="2">
    <source>
        <dbReference type="Google" id="ProtNLM"/>
    </source>
</evidence>
<organism evidence="1">
    <name type="scientific">marine sediment metagenome</name>
    <dbReference type="NCBI Taxonomy" id="412755"/>
    <lineage>
        <taxon>unclassified sequences</taxon>
        <taxon>metagenomes</taxon>
        <taxon>ecological metagenomes</taxon>
    </lineage>
</organism>
<sequence length="36" mass="4044">NIHAKINDCYVGDESLIFGNKLSDHLPIIADFNINE</sequence>
<reference evidence="1" key="1">
    <citation type="journal article" date="2014" name="Front. Microbiol.">
        <title>High frequency of phylogenetically diverse reductive dehalogenase-homologous genes in deep subseafloor sedimentary metagenomes.</title>
        <authorList>
            <person name="Kawai M."/>
            <person name="Futagami T."/>
            <person name="Toyoda A."/>
            <person name="Takaki Y."/>
            <person name="Nishi S."/>
            <person name="Hori S."/>
            <person name="Arai W."/>
            <person name="Tsubouchi T."/>
            <person name="Morono Y."/>
            <person name="Uchiyama I."/>
            <person name="Ito T."/>
            <person name="Fujiyama A."/>
            <person name="Inagaki F."/>
            <person name="Takami H."/>
        </authorList>
    </citation>
    <scope>NUCLEOTIDE SEQUENCE</scope>
    <source>
        <strain evidence="1">Expedition CK06-06</strain>
    </source>
</reference>
<proteinExistence type="predicted"/>